<accession>A0AAN6RU25</accession>
<reference evidence="3" key="1">
    <citation type="journal article" date="2023" name="Mol. Phylogenet. Evol.">
        <title>Genome-scale phylogeny and comparative genomics of the fungal order Sordariales.</title>
        <authorList>
            <person name="Hensen N."/>
            <person name="Bonometti L."/>
            <person name="Westerberg I."/>
            <person name="Brannstrom I.O."/>
            <person name="Guillou S."/>
            <person name="Cros-Aarteil S."/>
            <person name="Calhoun S."/>
            <person name="Haridas S."/>
            <person name="Kuo A."/>
            <person name="Mondo S."/>
            <person name="Pangilinan J."/>
            <person name="Riley R."/>
            <person name="LaButti K."/>
            <person name="Andreopoulos B."/>
            <person name="Lipzen A."/>
            <person name="Chen C."/>
            <person name="Yan M."/>
            <person name="Daum C."/>
            <person name="Ng V."/>
            <person name="Clum A."/>
            <person name="Steindorff A."/>
            <person name="Ohm R.A."/>
            <person name="Martin F."/>
            <person name="Silar P."/>
            <person name="Natvig D.O."/>
            <person name="Lalanne C."/>
            <person name="Gautier V."/>
            <person name="Ament-Velasquez S.L."/>
            <person name="Kruys A."/>
            <person name="Hutchinson M.I."/>
            <person name="Powell A.J."/>
            <person name="Barry K."/>
            <person name="Miller A.N."/>
            <person name="Grigoriev I.V."/>
            <person name="Debuchy R."/>
            <person name="Gladieux P."/>
            <person name="Hiltunen Thoren M."/>
            <person name="Johannesson H."/>
        </authorList>
    </citation>
    <scope>NUCLEOTIDE SEQUENCE</scope>
    <source>
        <strain evidence="3">CBS 103.79</strain>
    </source>
</reference>
<feature type="domain" description="DUF7514" evidence="2">
    <location>
        <begin position="24"/>
        <end position="185"/>
    </location>
</feature>
<dbReference type="Proteomes" id="UP001303889">
    <property type="component" value="Unassembled WGS sequence"/>
</dbReference>
<evidence type="ECO:0000313" key="4">
    <source>
        <dbReference type="Proteomes" id="UP001303889"/>
    </source>
</evidence>
<dbReference type="InterPro" id="IPR055936">
    <property type="entry name" value="DUF7514"/>
</dbReference>
<dbReference type="EMBL" id="MU855473">
    <property type="protein sequence ID" value="KAK3903035.1"/>
    <property type="molecule type" value="Genomic_DNA"/>
</dbReference>
<keyword evidence="4" id="KW-1185">Reference proteome</keyword>
<feature type="compositionally biased region" description="Basic and acidic residues" evidence="1">
    <location>
        <begin position="254"/>
        <end position="267"/>
    </location>
</feature>
<feature type="compositionally biased region" description="Basic and acidic residues" evidence="1">
    <location>
        <begin position="640"/>
        <end position="703"/>
    </location>
</feature>
<feature type="compositionally biased region" description="Basic and acidic residues" evidence="1">
    <location>
        <begin position="478"/>
        <end position="552"/>
    </location>
</feature>
<dbReference type="Pfam" id="PF24355">
    <property type="entry name" value="DUF7514"/>
    <property type="match status" value="1"/>
</dbReference>
<comment type="caution">
    <text evidence="3">The sequence shown here is derived from an EMBL/GenBank/DDBJ whole genome shotgun (WGS) entry which is preliminary data.</text>
</comment>
<evidence type="ECO:0000256" key="1">
    <source>
        <dbReference type="SAM" id="MobiDB-lite"/>
    </source>
</evidence>
<feature type="region of interest" description="Disordered" evidence="1">
    <location>
        <begin position="157"/>
        <end position="767"/>
    </location>
</feature>
<feature type="compositionally biased region" description="Basic and acidic residues" evidence="1">
    <location>
        <begin position="177"/>
        <end position="195"/>
    </location>
</feature>
<evidence type="ECO:0000313" key="3">
    <source>
        <dbReference type="EMBL" id="KAK3903035.1"/>
    </source>
</evidence>
<feature type="compositionally biased region" description="Basic and acidic residues" evidence="1">
    <location>
        <begin position="711"/>
        <end position="742"/>
    </location>
</feature>
<protein>
    <recommendedName>
        <fullName evidence="2">DUF7514 domain-containing protein</fullName>
    </recommendedName>
</protein>
<evidence type="ECO:0000259" key="2">
    <source>
        <dbReference type="Pfam" id="PF24355"/>
    </source>
</evidence>
<feature type="compositionally biased region" description="Basic and acidic residues" evidence="1">
    <location>
        <begin position="204"/>
        <end position="215"/>
    </location>
</feature>
<reference evidence="3" key="2">
    <citation type="submission" date="2023-05" db="EMBL/GenBank/DDBJ databases">
        <authorList>
            <consortium name="Lawrence Berkeley National Laboratory"/>
            <person name="Steindorff A."/>
            <person name="Hensen N."/>
            <person name="Bonometti L."/>
            <person name="Westerberg I."/>
            <person name="Brannstrom I.O."/>
            <person name="Guillou S."/>
            <person name="Cros-Aarteil S."/>
            <person name="Calhoun S."/>
            <person name="Haridas S."/>
            <person name="Kuo A."/>
            <person name="Mondo S."/>
            <person name="Pangilinan J."/>
            <person name="Riley R."/>
            <person name="Labutti K."/>
            <person name="Andreopoulos B."/>
            <person name="Lipzen A."/>
            <person name="Chen C."/>
            <person name="Yanf M."/>
            <person name="Daum C."/>
            <person name="Ng V."/>
            <person name="Clum A."/>
            <person name="Ohm R."/>
            <person name="Martin F."/>
            <person name="Silar P."/>
            <person name="Natvig D."/>
            <person name="Lalanne C."/>
            <person name="Gautier V."/>
            <person name="Ament-Velasquez S.L."/>
            <person name="Kruys A."/>
            <person name="Hutchinson M.I."/>
            <person name="Powell A.J."/>
            <person name="Barry K."/>
            <person name="Miller A.N."/>
            <person name="Grigoriev I.V."/>
            <person name="Debuchy R."/>
            <person name="Gladieux P."/>
            <person name="Thoren M.H."/>
            <person name="Johannesson H."/>
        </authorList>
    </citation>
    <scope>NUCLEOTIDE SEQUENCE</scope>
    <source>
        <strain evidence="3">CBS 103.79</strain>
    </source>
</reference>
<organism evidence="3 4">
    <name type="scientific">Staphylotrichum tortipilum</name>
    <dbReference type="NCBI Taxonomy" id="2831512"/>
    <lineage>
        <taxon>Eukaryota</taxon>
        <taxon>Fungi</taxon>
        <taxon>Dikarya</taxon>
        <taxon>Ascomycota</taxon>
        <taxon>Pezizomycotina</taxon>
        <taxon>Sordariomycetes</taxon>
        <taxon>Sordariomycetidae</taxon>
        <taxon>Sordariales</taxon>
        <taxon>Chaetomiaceae</taxon>
        <taxon>Staphylotrichum</taxon>
    </lineage>
</organism>
<feature type="compositionally biased region" description="Polar residues" evidence="1">
    <location>
        <begin position="572"/>
        <end position="587"/>
    </location>
</feature>
<sequence length="767" mass="87741">MATPSGAAKDANANANAAANAYYGYLFTKAKPTPTPTPVLDALLRAIGLHIISEIGDKTVTQLTPAKLATFYKSAGHDWDSFFVAMPHTGISTVYQGLGCQHSLQPGKDDFEPPCIPALTLKGFVHWQTIQTLLGPQTQVPVLQFAATNWGLKHPDTGETLPVNLPGDAFPSDTDSDTSRWHQECVQKARSKEVDAEPAGTPKESPRPEFTERKVPYAHVRTESTTPRDYFSSRPVNVAYVHVPSPRHTPTGRSPERERTRDRERFVRRQTTSKEAGPRRRSFSDYPHSPQEGRPVRVPHHASERDRERRRHSQPRHLSDESDSDAAPLSPRSTPRRAHRSNEAPPITVRRIYTGSSEDSPRVIRTTVGPMPPSHMHPPRLSDGGRGAPGHDDGKRRSALFDLKEKITSFINTPVGGGGGSAERARSASGSRKRESARGSREEVLPSSRLNRSWSDIDTDNTDQEEERRRRSRRSPHRTGDHPRDRDRDRERERDRDRDRDRERERERDRDRTPRERDRERDHTRPVRAHSESDRDREASRINPRDNHRDRLIPAPSPAASAAATTLHRDGNNSSSNLAHAIPSTNTSSSSLHRRRVVSGPSAGGSDDDDRAPRRFSRASPYLTAASPVAAEGGRRRTSSHADLDRLERQRREMEHRDRERERERDRERERERERERDREAELRHRDRIRERERERDRERFKQDVSGGGGERWRREERRDRDRERERDRDRDRERDRERERLPSPAMSAGVTGVGGRKYPDMGWPRN</sequence>
<gene>
    <name evidence="3" type="ORF">C8A05DRAFT_14979</name>
</gene>
<name>A0AAN6RU25_9PEZI</name>
<dbReference type="PANTHER" id="PTHR39611">
    <property type="entry name" value="HYDROXYPROLINE-RICH GLYCOPROTEIN DZ-HRGP-RELATED"/>
    <property type="match status" value="1"/>
</dbReference>
<dbReference type="PANTHER" id="PTHR39611:SF2">
    <property type="entry name" value="HYDROXYPROLINE-RICH GLYCOPROTEIN DZ-HRGP"/>
    <property type="match status" value="1"/>
</dbReference>
<feature type="compositionally biased region" description="Basic and acidic residues" evidence="1">
    <location>
        <begin position="432"/>
        <end position="444"/>
    </location>
</feature>
<dbReference type="AlphaFoldDB" id="A0AAN6RU25"/>
<proteinExistence type="predicted"/>